<feature type="transmembrane region" description="Helical" evidence="9">
    <location>
        <begin position="53"/>
        <end position="72"/>
    </location>
</feature>
<accession>A0A238ZTA0</accession>
<proteinExistence type="inferred from homology"/>
<keyword evidence="5 9" id="KW-0812">Transmembrane</keyword>
<keyword evidence="6 9" id="KW-1133">Transmembrane helix</keyword>
<dbReference type="InterPro" id="IPR006305">
    <property type="entry name" value="FliQ"/>
</dbReference>
<comment type="subcellular location">
    <subcellularLocation>
        <location evidence="1 9">Cell membrane</location>
        <topology evidence="1">Multi-pass membrane protein</topology>
    </subcellularLocation>
    <subcellularLocation>
        <location evidence="9">Bacterial flagellum basal body</location>
    </subcellularLocation>
</comment>
<feature type="transmembrane region" description="Helical" evidence="9">
    <location>
        <begin position="18"/>
        <end position="41"/>
    </location>
</feature>
<evidence type="ECO:0000256" key="7">
    <source>
        <dbReference type="ARBA" id="ARBA00023136"/>
    </source>
</evidence>
<dbReference type="PRINTS" id="PR00952">
    <property type="entry name" value="TYPE3IMQPROT"/>
</dbReference>
<evidence type="ECO:0000256" key="5">
    <source>
        <dbReference type="ARBA" id="ARBA00022692"/>
    </source>
</evidence>
<keyword evidence="7 9" id="KW-0472">Membrane</keyword>
<comment type="similarity">
    <text evidence="2 9">Belongs to the FliQ/MopD/SpaQ family.</text>
</comment>
<evidence type="ECO:0000256" key="1">
    <source>
        <dbReference type="ARBA" id="ARBA00004651"/>
    </source>
</evidence>
<dbReference type="GO" id="GO:0009425">
    <property type="term" value="C:bacterial-type flagellum basal body"/>
    <property type="evidence" value="ECO:0007669"/>
    <property type="project" value="UniProtKB-SubCell"/>
</dbReference>
<evidence type="ECO:0000256" key="4">
    <source>
        <dbReference type="ARBA" id="ARBA00022475"/>
    </source>
</evidence>
<dbReference type="AlphaFoldDB" id="A0A238ZTA0"/>
<keyword evidence="8 9" id="KW-0975">Bacterial flagellum</keyword>
<gene>
    <name evidence="9" type="primary">fliQ</name>
    <name evidence="10" type="ORF">SAMN04488503_1594</name>
</gene>
<dbReference type="EMBL" id="FZOC01000003">
    <property type="protein sequence ID" value="SNR86647.1"/>
    <property type="molecule type" value="Genomic_DNA"/>
</dbReference>
<evidence type="ECO:0000313" key="11">
    <source>
        <dbReference type="Proteomes" id="UP000198324"/>
    </source>
</evidence>
<name>A0A238ZTA0_9BACT</name>
<keyword evidence="10" id="KW-0282">Flagellum</keyword>
<dbReference type="Proteomes" id="UP000198324">
    <property type="component" value="Unassembled WGS sequence"/>
</dbReference>
<reference evidence="10 11" key="1">
    <citation type="submission" date="2017-06" db="EMBL/GenBank/DDBJ databases">
        <authorList>
            <person name="Kim H.J."/>
            <person name="Triplett B.A."/>
        </authorList>
    </citation>
    <scope>NUCLEOTIDE SEQUENCE [LARGE SCALE GENOMIC DNA]</scope>
    <source>
        <strain evidence="10 11">DSM 13116</strain>
    </source>
</reference>
<comment type="function">
    <text evidence="9">Role in flagellar biosynthesis.</text>
</comment>
<protein>
    <recommendedName>
        <fullName evidence="3 9">Flagellar biosynthetic protein FliQ</fullName>
    </recommendedName>
</protein>
<dbReference type="PANTHER" id="PTHR34040">
    <property type="entry name" value="FLAGELLAR BIOSYNTHETIC PROTEIN FLIQ"/>
    <property type="match status" value="1"/>
</dbReference>
<keyword evidence="4 9" id="KW-1003">Cell membrane</keyword>
<dbReference type="PIRSF" id="PIRSF004669">
    <property type="entry name" value="FliQ"/>
    <property type="match status" value="1"/>
</dbReference>
<sequence length="91" mass="10053">MAITPEFVVGFAREAMELTLVICLPMMGVGLAVGIIVSIFQAATQIQDSTLSLVPKLIAMFVALILAFPWIMDKMITYTTNLFLNLPTYIR</sequence>
<evidence type="ECO:0000256" key="9">
    <source>
        <dbReference type="RuleBase" id="RU364090"/>
    </source>
</evidence>
<dbReference type="Pfam" id="PF01313">
    <property type="entry name" value="Bac_export_3"/>
    <property type="match status" value="1"/>
</dbReference>
<evidence type="ECO:0000256" key="8">
    <source>
        <dbReference type="ARBA" id="ARBA00023143"/>
    </source>
</evidence>
<keyword evidence="11" id="KW-1185">Reference proteome</keyword>
<evidence type="ECO:0000256" key="3">
    <source>
        <dbReference type="ARBA" id="ARBA00021718"/>
    </source>
</evidence>
<dbReference type="GO" id="GO:0005886">
    <property type="term" value="C:plasma membrane"/>
    <property type="evidence" value="ECO:0007669"/>
    <property type="project" value="UniProtKB-SubCell"/>
</dbReference>
<organism evidence="10 11">
    <name type="scientific">Humidesulfovibrio mexicanus</name>
    <dbReference type="NCBI Taxonomy" id="147047"/>
    <lineage>
        <taxon>Bacteria</taxon>
        <taxon>Pseudomonadati</taxon>
        <taxon>Thermodesulfobacteriota</taxon>
        <taxon>Desulfovibrionia</taxon>
        <taxon>Desulfovibrionales</taxon>
        <taxon>Desulfovibrionaceae</taxon>
        <taxon>Humidesulfovibrio</taxon>
    </lineage>
</organism>
<dbReference type="GO" id="GO:0009306">
    <property type="term" value="P:protein secretion"/>
    <property type="evidence" value="ECO:0007669"/>
    <property type="project" value="InterPro"/>
</dbReference>
<evidence type="ECO:0000313" key="10">
    <source>
        <dbReference type="EMBL" id="SNR86647.1"/>
    </source>
</evidence>
<dbReference type="GO" id="GO:0044780">
    <property type="term" value="P:bacterial-type flagellum assembly"/>
    <property type="evidence" value="ECO:0007669"/>
    <property type="project" value="InterPro"/>
</dbReference>
<keyword evidence="10" id="KW-0966">Cell projection</keyword>
<dbReference type="NCBIfam" id="TIGR01402">
    <property type="entry name" value="fliQ"/>
    <property type="match status" value="1"/>
</dbReference>
<dbReference type="PANTHER" id="PTHR34040:SF2">
    <property type="entry name" value="FLAGELLAR BIOSYNTHETIC PROTEIN FLIQ"/>
    <property type="match status" value="1"/>
</dbReference>
<evidence type="ECO:0000256" key="2">
    <source>
        <dbReference type="ARBA" id="ARBA00006156"/>
    </source>
</evidence>
<keyword evidence="10" id="KW-0969">Cilium</keyword>
<evidence type="ECO:0000256" key="6">
    <source>
        <dbReference type="ARBA" id="ARBA00022989"/>
    </source>
</evidence>
<dbReference type="InterPro" id="IPR002191">
    <property type="entry name" value="Bac_export_3"/>
</dbReference>